<dbReference type="Proteomes" id="UP001107960">
    <property type="component" value="Unassembled WGS sequence"/>
</dbReference>
<dbReference type="EMBL" id="JAJJML010000001">
    <property type="protein sequence ID" value="MCC9032721.1"/>
    <property type="molecule type" value="Genomic_DNA"/>
</dbReference>
<evidence type="ECO:0000313" key="1">
    <source>
        <dbReference type="EMBL" id="MBD3904460.1"/>
    </source>
</evidence>
<gene>
    <name evidence="1" type="ORF">IEW27_07630</name>
    <name evidence="2" type="ORF">LNP80_00430</name>
</gene>
<organism evidence="2 4">
    <name type="scientific">Chryseobacterium muglaense</name>
    <dbReference type="NCBI Taxonomy" id="2893752"/>
    <lineage>
        <taxon>Bacteria</taxon>
        <taxon>Pseudomonadati</taxon>
        <taxon>Bacteroidota</taxon>
        <taxon>Flavobacteriia</taxon>
        <taxon>Flavobacteriales</taxon>
        <taxon>Weeksellaceae</taxon>
        <taxon>Chryseobacterium group</taxon>
        <taxon>Chryseobacterium</taxon>
    </lineage>
</organism>
<dbReference type="Proteomes" id="UP000603715">
    <property type="component" value="Unassembled WGS sequence"/>
</dbReference>
<evidence type="ECO:0000313" key="4">
    <source>
        <dbReference type="Proteomes" id="UP001107960"/>
    </source>
</evidence>
<evidence type="ECO:0000313" key="3">
    <source>
        <dbReference type="Proteomes" id="UP000603715"/>
    </source>
</evidence>
<comment type="caution">
    <text evidence="2">The sequence shown here is derived from an EMBL/GenBank/DDBJ whole genome shotgun (WGS) entry which is preliminary data.</text>
</comment>
<dbReference type="AlphaFoldDB" id="A0A9Q3YPB1"/>
<protein>
    <submittedName>
        <fullName evidence="2">Uncharacterized protein</fullName>
    </submittedName>
</protein>
<keyword evidence="3" id="KW-1185">Reference proteome</keyword>
<name>A0A9Q3YPB1_9FLAO</name>
<accession>A0A9Q3YPB1</accession>
<evidence type="ECO:0000313" key="2">
    <source>
        <dbReference type="EMBL" id="MCC9032721.1"/>
    </source>
</evidence>
<proteinExistence type="predicted"/>
<dbReference type="RefSeq" id="WP_191179010.1">
    <property type="nucleotide sequence ID" value="NZ_JACXXP010000006.1"/>
</dbReference>
<reference evidence="3" key="2">
    <citation type="submission" date="2023-07" db="EMBL/GenBank/DDBJ databases">
        <title>Description of novel Chryseobacterium sp. strain C-2.</title>
        <authorList>
            <person name="Saticioglu I.B."/>
        </authorList>
    </citation>
    <scope>NUCLEOTIDE SEQUENCE [LARGE SCALE GENOMIC DNA]</scope>
    <source>
        <strain evidence="3">C-2</strain>
    </source>
</reference>
<sequence>MKISANEESEFTVVEKKVIKSFSITFKRFGKKGGKYTKERFWITSHNNVTGDIQTLKALKLEDLINIVSEAKKLIKKADSKIK</sequence>
<dbReference type="EMBL" id="JACXXP010000006">
    <property type="protein sequence ID" value="MBD3904460.1"/>
    <property type="molecule type" value="Genomic_DNA"/>
</dbReference>
<reference evidence="1" key="3">
    <citation type="submission" date="2024-05" db="EMBL/GenBank/DDBJ databases">
        <title>Description of novel Chryseobacterium sp. strain C-2.</title>
        <authorList>
            <person name="Saticioglu I.B."/>
        </authorList>
    </citation>
    <scope>NUCLEOTIDE SEQUENCE</scope>
    <source>
        <strain evidence="1">C-2</strain>
    </source>
</reference>
<reference evidence="2" key="1">
    <citation type="submission" date="2021-11" db="EMBL/GenBank/DDBJ databases">
        <title>Description of novel Chryseobacterium species.</title>
        <authorList>
            <person name="Saticioglu I.B."/>
            <person name="Ay H."/>
            <person name="Altun S."/>
            <person name="Duman M."/>
        </authorList>
    </citation>
    <scope>NUCLEOTIDE SEQUENCE</scope>
    <source>
        <strain evidence="2">C-39</strain>
    </source>
</reference>